<feature type="domain" description="N-acetyltransferase" evidence="1">
    <location>
        <begin position="5"/>
        <end position="146"/>
    </location>
</feature>
<dbReference type="InterPro" id="IPR053144">
    <property type="entry name" value="Acetyltransferase_Butenolide"/>
</dbReference>
<dbReference type="InterPro" id="IPR000182">
    <property type="entry name" value="GNAT_dom"/>
</dbReference>
<name>F6FWG8_ISOV2</name>
<dbReference type="HOGENOM" id="CLU_086503_2_1_11"/>
<dbReference type="eggNOG" id="COG0456">
    <property type="taxonomic scope" value="Bacteria"/>
</dbReference>
<gene>
    <name evidence="2" type="ordered locus">Isova_1796</name>
</gene>
<dbReference type="GO" id="GO:0016747">
    <property type="term" value="F:acyltransferase activity, transferring groups other than amino-acyl groups"/>
    <property type="evidence" value="ECO:0007669"/>
    <property type="project" value="InterPro"/>
</dbReference>
<dbReference type="EMBL" id="CP002810">
    <property type="protein sequence ID" value="AEG44542.1"/>
    <property type="molecule type" value="Genomic_DNA"/>
</dbReference>
<dbReference type="Proteomes" id="UP000009236">
    <property type="component" value="Chromosome"/>
</dbReference>
<dbReference type="STRING" id="743718.Isova_1796"/>
<organism evidence="3">
    <name type="scientific">Isoptericola variabilis (strain 225)</name>
    <dbReference type="NCBI Taxonomy" id="743718"/>
    <lineage>
        <taxon>Bacteria</taxon>
        <taxon>Bacillati</taxon>
        <taxon>Actinomycetota</taxon>
        <taxon>Actinomycetes</taxon>
        <taxon>Micrococcales</taxon>
        <taxon>Promicromonosporaceae</taxon>
        <taxon>Isoptericola</taxon>
    </lineage>
</organism>
<dbReference type="PANTHER" id="PTHR43233">
    <property type="entry name" value="FAMILY N-ACETYLTRANSFERASE, PUTATIVE (AFU_ORTHOLOGUE AFUA_6G03350)-RELATED"/>
    <property type="match status" value="1"/>
</dbReference>
<keyword evidence="2" id="KW-0808">Transferase</keyword>
<evidence type="ECO:0000259" key="1">
    <source>
        <dbReference type="PROSITE" id="PS51186"/>
    </source>
</evidence>
<protein>
    <submittedName>
        <fullName evidence="2">GCN5-related N-acetyltransferase</fullName>
    </submittedName>
</protein>
<evidence type="ECO:0000313" key="2">
    <source>
        <dbReference type="EMBL" id="AEG44542.1"/>
    </source>
</evidence>
<dbReference type="Gene3D" id="3.40.630.30">
    <property type="match status" value="1"/>
</dbReference>
<dbReference type="SUPFAM" id="SSF55729">
    <property type="entry name" value="Acyl-CoA N-acyltransferases (Nat)"/>
    <property type="match status" value="1"/>
</dbReference>
<reference evidence="2 3" key="1">
    <citation type="submission" date="2011-05" db="EMBL/GenBank/DDBJ databases">
        <title>Complete sequence of Isoptericola variabilis 225.</title>
        <authorList>
            <consortium name="US DOE Joint Genome Institute"/>
            <person name="Lucas S."/>
            <person name="Han J."/>
            <person name="Lapidus A."/>
            <person name="Cheng J.-F."/>
            <person name="Goodwin L."/>
            <person name="Pitluck S."/>
            <person name="Peters L."/>
            <person name="Mikhailova N."/>
            <person name="Zeytun A."/>
            <person name="Han C."/>
            <person name="Tapia R."/>
            <person name="Land M."/>
            <person name="Hauser L."/>
            <person name="Kyrpides N."/>
            <person name="Ivanova N."/>
            <person name="Pagani I."/>
            <person name="Siebers A."/>
            <person name="Allgaier M."/>
            <person name="Thelen M."/>
            <person name="Hugenholtz P."/>
            <person name="Gladden J."/>
            <person name="Woyke T."/>
        </authorList>
    </citation>
    <scope>NUCLEOTIDE SEQUENCE [LARGE SCALE GENOMIC DNA]</scope>
    <source>
        <strain evidence="3">225</strain>
    </source>
</reference>
<dbReference type="PROSITE" id="PS51186">
    <property type="entry name" value="GNAT"/>
    <property type="match status" value="1"/>
</dbReference>
<keyword evidence="3" id="KW-1185">Reference proteome</keyword>
<dbReference type="Pfam" id="PF13508">
    <property type="entry name" value="Acetyltransf_7"/>
    <property type="match status" value="1"/>
</dbReference>
<dbReference type="AlphaFoldDB" id="F6FWG8"/>
<dbReference type="PANTHER" id="PTHR43233:SF1">
    <property type="entry name" value="FAMILY N-ACETYLTRANSFERASE, PUTATIVE (AFU_ORTHOLOGUE AFUA_6G03350)-RELATED"/>
    <property type="match status" value="1"/>
</dbReference>
<proteinExistence type="predicted"/>
<dbReference type="CDD" id="cd04301">
    <property type="entry name" value="NAT_SF"/>
    <property type="match status" value="1"/>
</dbReference>
<evidence type="ECO:0000313" key="3">
    <source>
        <dbReference type="Proteomes" id="UP000009236"/>
    </source>
</evidence>
<dbReference type="KEGG" id="iva:Isova_1796"/>
<sequence>MGGMTEISTARHVFSSDPSRIDAERVHALLSTHAYWALGRPREVHEAAMAGSRNYGVYDAETGRQLAYARVVTDGATFAWLCDVIVDPDARGAGIGVRLVQGVLADLEPLRLKRIALVTEDAHGLYRKAGFEVLDDPERWMVRPGVL</sequence>
<accession>F6FWG8</accession>
<dbReference type="InterPro" id="IPR016181">
    <property type="entry name" value="Acyl_CoA_acyltransferase"/>
</dbReference>